<evidence type="ECO:0000256" key="1">
    <source>
        <dbReference type="ARBA" id="ARBA00022679"/>
    </source>
</evidence>
<accession>A0A137ZJD0</accession>
<dbReference type="InterPro" id="IPR016181">
    <property type="entry name" value="Acyl_CoA_acyltransferase"/>
</dbReference>
<keyword evidence="1" id="KW-0808">Transferase</keyword>
<keyword evidence="2" id="KW-0012">Acyltransferase</keyword>
<dbReference type="Gene3D" id="3.40.630.30">
    <property type="match status" value="1"/>
</dbReference>
<dbReference type="Pfam" id="PF00583">
    <property type="entry name" value="Acetyltransf_1"/>
    <property type="match status" value="1"/>
</dbReference>
<organism evidence="4 5">
    <name type="scientific">Tsukamurella pseudospumae</name>
    <dbReference type="NCBI Taxonomy" id="239498"/>
    <lineage>
        <taxon>Bacteria</taxon>
        <taxon>Bacillati</taxon>
        <taxon>Actinomycetota</taxon>
        <taxon>Actinomycetes</taxon>
        <taxon>Mycobacteriales</taxon>
        <taxon>Tsukamurellaceae</taxon>
        <taxon>Tsukamurella</taxon>
    </lineage>
</organism>
<dbReference type="PANTHER" id="PTHR10545">
    <property type="entry name" value="DIAMINE N-ACETYLTRANSFERASE"/>
    <property type="match status" value="1"/>
</dbReference>
<sequence length="180" mass="18767">MIRPATPADVPEILTMIAELAAYEKEPDAAVATAEQLQAALFGPAPAVFARIAAEVGADGTETVVGMAVYFRTFSTWTGTHGIWLEDLYVRPGVRGGGHGKQLLATLAQECRDNGYERLEWTVLDWNAPAIGFYRSIGAVPMDEWATQRLTGPSLGALAAVADGAAGPGPAGARSGPGDA</sequence>
<dbReference type="RefSeq" id="WP_068745441.1">
    <property type="nucleotide sequence ID" value="NZ_LSRE01000013.1"/>
</dbReference>
<name>A0A137ZJD0_9ACTN</name>
<dbReference type="PROSITE" id="PS51186">
    <property type="entry name" value="GNAT"/>
    <property type="match status" value="1"/>
</dbReference>
<evidence type="ECO:0000259" key="3">
    <source>
        <dbReference type="PROSITE" id="PS51186"/>
    </source>
</evidence>
<dbReference type="CDD" id="cd04301">
    <property type="entry name" value="NAT_SF"/>
    <property type="match status" value="1"/>
</dbReference>
<evidence type="ECO:0000256" key="2">
    <source>
        <dbReference type="ARBA" id="ARBA00023315"/>
    </source>
</evidence>
<comment type="caution">
    <text evidence="4">The sequence shown here is derived from an EMBL/GenBank/DDBJ whole genome shotgun (WGS) entry which is preliminary data.</text>
</comment>
<dbReference type="InterPro" id="IPR051016">
    <property type="entry name" value="Diverse_Substrate_AcTransf"/>
</dbReference>
<dbReference type="SUPFAM" id="SSF55729">
    <property type="entry name" value="Acyl-CoA N-acyltransferases (Nat)"/>
    <property type="match status" value="1"/>
</dbReference>
<dbReference type="PANTHER" id="PTHR10545:SF29">
    <property type="entry name" value="GH14572P-RELATED"/>
    <property type="match status" value="1"/>
</dbReference>
<gene>
    <name evidence="4" type="ORF">AXK61_19830</name>
</gene>
<evidence type="ECO:0000313" key="5">
    <source>
        <dbReference type="Proteomes" id="UP000070409"/>
    </source>
</evidence>
<dbReference type="EMBL" id="LSRE01000013">
    <property type="protein sequence ID" value="KXO98278.1"/>
    <property type="molecule type" value="Genomic_DNA"/>
</dbReference>
<dbReference type="Proteomes" id="UP000070409">
    <property type="component" value="Unassembled WGS sequence"/>
</dbReference>
<keyword evidence="5" id="KW-1185">Reference proteome</keyword>
<proteinExistence type="predicted"/>
<protein>
    <submittedName>
        <fullName evidence="4">GCN5 family acetyltransferase</fullName>
    </submittedName>
</protein>
<evidence type="ECO:0000313" key="4">
    <source>
        <dbReference type="EMBL" id="KXO98278.1"/>
    </source>
</evidence>
<reference evidence="4 5" key="1">
    <citation type="submission" date="2016-02" db="EMBL/GenBank/DDBJ databases">
        <authorList>
            <person name="Teng J.L."/>
            <person name="Tang Y."/>
            <person name="Huang Y."/>
            <person name="Guo F."/>
            <person name="Wei W."/>
            <person name="Chen J.H."/>
            <person name="Wong S.Y."/>
            <person name="Lau S.K."/>
            <person name="Woo P.C."/>
        </authorList>
    </citation>
    <scope>NUCLEOTIDE SEQUENCE [LARGE SCALE GENOMIC DNA]</scope>
    <source>
        <strain evidence="4 5">JCM 13375</strain>
    </source>
</reference>
<dbReference type="InterPro" id="IPR000182">
    <property type="entry name" value="GNAT_dom"/>
</dbReference>
<feature type="domain" description="N-acetyltransferase" evidence="3">
    <location>
        <begin position="1"/>
        <end position="160"/>
    </location>
</feature>